<dbReference type="GO" id="GO:0017116">
    <property type="term" value="F:single-stranded DNA helicase activity"/>
    <property type="evidence" value="ECO:0007669"/>
    <property type="project" value="TreeGrafter"/>
</dbReference>
<dbReference type="SUPFAM" id="SSF52540">
    <property type="entry name" value="P-loop containing nucleoside triphosphate hydrolases"/>
    <property type="match status" value="1"/>
</dbReference>
<dbReference type="SMART" id="SM00382">
    <property type="entry name" value="AAA"/>
    <property type="match status" value="1"/>
</dbReference>
<dbReference type="GO" id="GO:0005524">
    <property type="term" value="F:ATP binding"/>
    <property type="evidence" value="ECO:0007669"/>
    <property type="project" value="UniProtKB-KW"/>
</dbReference>
<dbReference type="SUPFAM" id="SSF47781">
    <property type="entry name" value="RuvA domain 2-like"/>
    <property type="match status" value="1"/>
</dbReference>
<evidence type="ECO:0000313" key="5">
    <source>
        <dbReference type="Proteomes" id="UP000034883"/>
    </source>
</evidence>
<dbReference type="CDD" id="cd17933">
    <property type="entry name" value="DEXSc_RecD-like"/>
    <property type="match status" value="1"/>
</dbReference>
<reference evidence="4 5" key="1">
    <citation type="submission" date="2015-03" db="EMBL/GenBank/DDBJ databases">
        <title>Genome assembly of Sandaracinus amylolyticus DSM 53668.</title>
        <authorList>
            <person name="Sharma G."/>
            <person name="Subramanian S."/>
        </authorList>
    </citation>
    <scope>NUCLEOTIDE SEQUENCE [LARGE SCALE GENOMIC DNA]</scope>
    <source>
        <strain evidence="4 5">DSM 53668</strain>
    </source>
</reference>
<keyword evidence="2" id="KW-0067">ATP-binding</keyword>
<dbReference type="RefSeq" id="WP_169791541.1">
    <property type="nucleotide sequence ID" value="NZ_CP011125.1"/>
</dbReference>
<keyword evidence="1" id="KW-0547">Nucleotide-binding</keyword>
<organism evidence="4 5">
    <name type="scientific">Sandaracinus amylolyticus</name>
    <dbReference type="NCBI Taxonomy" id="927083"/>
    <lineage>
        <taxon>Bacteria</taxon>
        <taxon>Pseudomonadati</taxon>
        <taxon>Myxococcota</taxon>
        <taxon>Polyangia</taxon>
        <taxon>Polyangiales</taxon>
        <taxon>Sandaracinaceae</taxon>
        <taxon>Sandaracinus</taxon>
    </lineage>
</organism>
<protein>
    <submittedName>
        <fullName evidence="4">RecD-like DNA helicase YrrC</fullName>
    </submittedName>
</protein>
<dbReference type="PANTHER" id="PTHR43788">
    <property type="entry name" value="DNA2/NAM7 HELICASE FAMILY MEMBER"/>
    <property type="match status" value="1"/>
</dbReference>
<dbReference type="Pfam" id="PF14520">
    <property type="entry name" value="HHH_5"/>
    <property type="match status" value="1"/>
</dbReference>
<name>A0A0F6YJJ3_9BACT</name>
<dbReference type="InterPro" id="IPR055446">
    <property type="entry name" value="RecD2_N_OB"/>
</dbReference>
<dbReference type="InterPro" id="IPR010994">
    <property type="entry name" value="RuvA_2-like"/>
</dbReference>
<dbReference type="EMBL" id="CP011125">
    <property type="protein sequence ID" value="AKF07882.1"/>
    <property type="molecule type" value="Genomic_DNA"/>
</dbReference>
<dbReference type="InterPro" id="IPR029493">
    <property type="entry name" value="RecD2-like_HHH"/>
</dbReference>
<dbReference type="InterPro" id="IPR027417">
    <property type="entry name" value="P-loop_NTPase"/>
</dbReference>
<feature type="domain" description="AAA+ ATPase" evidence="3">
    <location>
        <begin position="345"/>
        <end position="489"/>
    </location>
</feature>
<keyword evidence="4" id="KW-0378">Hydrolase</keyword>
<gene>
    <name evidence="4" type="ORF">DB32_005031</name>
</gene>
<dbReference type="AlphaFoldDB" id="A0A0F6YJJ3"/>
<evidence type="ECO:0000259" key="3">
    <source>
        <dbReference type="SMART" id="SM00382"/>
    </source>
</evidence>
<evidence type="ECO:0000313" key="4">
    <source>
        <dbReference type="EMBL" id="AKF07882.1"/>
    </source>
</evidence>
<dbReference type="Gene3D" id="1.10.10.2220">
    <property type="match status" value="1"/>
</dbReference>
<dbReference type="KEGG" id="samy:DB32_005031"/>
<dbReference type="GO" id="GO:0003677">
    <property type="term" value="F:DNA binding"/>
    <property type="evidence" value="ECO:0007669"/>
    <property type="project" value="InterPro"/>
</dbReference>
<proteinExistence type="inferred from homology"/>
<accession>A0A0F6YJJ3</accession>
<keyword evidence="4" id="KW-0347">Helicase</keyword>
<dbReference type="Pfam" id="PF14490">
    <property type="entry name" value="HHH_RecD2"/>
    <property type="match status" value="1"/>
</dbReference>
<dbReference type="HAMAP" id="MF_01488">
    <property type="entry name" value="RecD2"/>
    <property type="match status" value="1"/>
</dbReference>
<dbReference type="GO" id="GO:0006310">
    <property type="term" value="P:DNA recombination"/>
    <property type="evidence" value="ECO:0007669"/>
    <property type="project" value="InterPro"/>
</dbReference>
<dbReference type="InterPro" id="IPR050534">
    <property type="entry name" value="Coronavir_polyprotein_1ab"/>
</dbReference>
<dbReference type="NCBIfam" id="TIGR01448">
    <property type="entry name" value="recD_rel"/>
    <property type="match status" value="1"/>
</dbReference>
<dbReference type="InterPro" id="IPR027785">
    <property type="entry name" value="UvrD-like_helicase_C"/>
</dbReference>
<dbReference type="InterPro" id="IPR003593">
    <property type="entry name" value="AAA+_ATPase"/>
</dbReference>
<dbReference type="Pfam" id="PF13604">
    <property type="entry name" value="AAA_30"/>
    <property type="match status" value="1"/>
</dbReference>
<sequence length="743" mass="79970">MRPREPQQTALPSDGARARDEVVLVGVVEEERWRSADGSFAVLRVKRESDDEILFVVGDVGGLAPGEVARFRGRYEDHASYGRRFRAVAYTPVMPTTKKGLTRFLGSGLVPGVGPAIAKKLVAKFGDRTLDVITTQSARLHEEIPGIGKKKASAIAEAVKARRADAEGLAFLHGLGLGPAMAKKVLMKYGPRTAQQLRDDPYRAAEEIPGIGFATADRIGREVGIAIDDPRRAAGAVLHVVGRAADQGHVYLPDEVLRAQTRELNVPEDLVAPAIDELASRGMLVLDEGDVYAPPMHEAEVEAARALARLVRERKPPAKMPEALAAITDLGLAEQQEEAVRRSLTSGLMVLTGGPGTGKTTTVKAIVRAHERIGHRIVLCAPTGRAAKRMSEAAGRDARTIHRLLEWNPATGSFRLCADEPINADLVLVDEASMLDVQLAASLLDAVPPESTLVLVGDVDQLPPVGAGQVLRELIASEVCPVVRLDRVFRQAQASAIVRGAHEILAGRAPTPTPTGQKGAGDLFVVRAQEPEAIQQRLVDVLRRIPAAYGLDPKRDVQVLTPMRKGPLGTEKLNELLQTELNPPRTTSSLAGVMRAGDKIMQLRNDYEREVWNGDLGWVTKVEDGVTYVEIDGRAVSYTQDDVDSIALAYASTVHKAQGSEIAAVVIVLHASHHVLLSRPLLYTALTRAKKLAVIVGDPRAIARAARTAEIAKTYCKLGARLRAWKTGASSTRSRAANDHGSS</sequence>
<keyword evidence="5" id="KW-1185">Reference proteome</keyword>
<dbReference type="Pfam" id="PF18335">
    <property type="entry name" value="SH3_13"/>
    <property type="match status" value="1"/>
</dbReference>
<dbReference type="InterPro" id="IPR041451">
    <property type="entry name" value="RecD2_SH13"/>
</dbReference>
<dbReference type="Proteomes" id="UP000034883">
    <property type="component" value="Chromosome"/>
</dbReference>
<evidence type="ECO:0000256" key="2">
    <source>
        <dbReference type="ARBA" id="ARBA00022840"/>
    </source>
</evidence>
<dbReference type="Pfam" id="PF13538">
    <property type="entry name" value="UvrD_C_2"/>
    <property type="match status" value="1"/>
</dbReference>
<dbReference type="Gene3D" id="1.10.150.20">
    <property type="entry name" value="5' to 3' exonuclease, C-terminal subdomain"/>
    <property type="match status" value="1"/>
</dbReference>
<dbReference type="Gene3D" id="3.40.50.300">
    <property type="entry name" value="P-loop containing nucleotide triphosphate hydrolases"/>
    <property type="match status" value="2"/>
</dbReference>
<dbReference type="GO" id="GO:0043139">
    <property type="term" value="F:5'-3' DNA helicase activity"/>
    <property type="evidence" value="ECO:0007669"/>
    <property type="project" value="InterPro"/>
</dbReference>
<dbReference type="GO" id="GO:0009338">
    <property type="term" value="C:exodeoxyribonuclease V complex"/>
    <property type="evidence" value="ECO:0007669"/>
    <property type="project" value="TreeGrafter"/>
</dbReference>
<dbReference type="CDD" id="cd18809">
    <property type="entry name" value="SF1_C_RecD"/>
    <property type="match status" value="1"/>
</dbReference>
<dbReference type="STRING" id="927083.DB32_005031"/>
<evidence type="ECO:0000256" key="1">
    <source>
        <dbReference type="ARBA" id="ARBA00022741"/>
    </source>
</evidence>
<dbReference type="Gene3D" id="2.30.30.940">
    <property type="match status" value="1"/>
</dbReference>
<dbReference type="PANTHER" id="PTHR43788:SF6">
    <property type="entry name" value="DNA HELICASE B"/>
    <property type="match status" value="1"/>
</dbReference>
<dbReference type="InterPro" id="IPR006345">
    <property type="entry name" value="RecD2"/>
</dbReference>
<dbReference type="Pfam" id="PF23139">
    <property type="entry name" value="OB_YrrC"/>
    <property type="match status" value="1"/>
</dbReference>